<evidence type="ECO:0000313" key="9">
    <source>
        <dbReference type="EMBL" id="CAA9569217.1"/>
    </source>
</evidence>
<dbReference type="CDD" id="cd06261">
    <property type="entry name" value="TM_PBP2"/>
    <property type="match status" value="1"/>
</dbReference>
<dbReference type="SUPFAM" id="SSF161098">
    <property type="entry name" value="MetI-like"/>
    <property type="match status" value="1"/>
</dbReference>
<dbReference type="Pfam" id="PF00528">
    <property type="entry name" value="BPD_transp_1"/>
    <property type="match status" value="1"/>
</dbReference>
<evidence type="ECO:0000256" key="6">
    <source>
        <dbReference type="ARBA" id="ARBA00023136"/>
    </source>
</evidence>
<dbReference type="GO" id="GO:0005886">
    <property type="term" value="C:plasma membrane"/>
    <property type="evidence" value="ECO:0007669"/>
    <property type="project" value="UniProtKB-SubCell"/>
</dbReference>
<feature type="transmembrane region" description="Helical" evidence="7">
    <location>
        <begin position="92"/>
        <end position="113"/>
    </location>
</feature>
<sequence>MAKVDTMTTGRGVWRPVMPAARRVLSADRPLVWLLPVVLLLLAIGIYPLVYNLYNSFREFDPVSRQYENVGWENWSSLFTDPRVRGAVANTAIYVAVALVIEFTLGLAIAMLLNTGPWGAGLWQSMLILPMVVPPTIAAVMFEVLENADYGSISWVLYGLGILDKSEPLLGGTGQYATVAVLLPDIWQWTPFFVLILLAGLKALPTEPLEAAQVDGASAWQRFTHIVLPMLRPMIAVAVLFRLVDLIKVFDYIYVITNGGPGTDTEVISYYAYTRSFQNIEWGYGSTLGLAILVLAIVVANIYVKLFRVEW</sequence>
<evidence type="ECO:0000256" key="4">
    <source>
        <dbReference type="ARBA" id="ARBA00022692"/>
    </source>
</evidence>
<evidence type="ECO:0000256" key="7">
    <source>
        <dbReference type="RuleBase" id="RU363032"/>
    </source>
</evidence>
<evidence type="ECO:0000256" key="1">
    <source>
        <dbReference type="ARBA" id="ARBA00004651"/>
    </source>
</evidence>
<feature type="transmembrane region" description="Helical" evidence="7">
    <location>
        <begin position="125"/>
        <end position="145"/>
    </location>
</feature>
<evidence type="ECO:0000256" key="2">
    <source>
        <dbReference type="ARBA" id="ARBA00022448"/>
    </source>
</evidence>
<dbReference type="AlphaFoldDB" id="A0A6J4V777"/>
<evidence type="ECO:0000256" key="3">
    <source>
        <dbReference type="ARBA" id="ARBA00022475"/>
    </source>
</evidence>
<keyword evidence="6 7" id="KW-0472">Membrane</keyword>
<organism evidence="9">
    <name type="scientific">uncultured Thermomicrobiales bacterium</name>
    <dbReference type="NCBI Taxonomy" id="1645740"/>
    <lineage>
        <taxon>Bacteria</taxon>
        <taxon>Pseudomonadati</taxon>
        <taxon>Thermomicrobiota</taxon>
        <taxon>Thermomicrobia</taxon>
        <taxon>Thermomicrobiales</taxon>
        <taxon>environmental samples</taxon>
    </lineage>
</organism>
<feature type="transmembrane region" description="Helical" evidence="7">
    <location>
        <begin position="186"/>
        <end position="205"/>
    </location>
</feature>
<dbReference type="Gene3D" id="1.10.3720.10">
    <property type="entry name" value="MetI-like"/>
    <property type="match status" value="1"/>
</dbReference>
<comment type="subcellular location">
    <subcellularLocation>
        <location evidence="1 7">Cell membrane</location>
        <topology evidence="1 7">Multi-pass membrane protein</topology>
    </subcellularLocation>
</comment>
<keyword evidence="5 7" id="KW-1133">Transmembrane helix</keyword>
<dbReference type="GO" id="GO:0055085">
    <property type="term" value="P:transmembrane transport"/>
    <property type="evidence" value="ECO:0007669"/>
    <property type="project" value="InterPro"/>
</dbReference>
<comment type="similarity">
    <text evidence="7">Belongs to the binding-protein-dependent transport system permease family.</text>
</comment>
<feature type="transmembrane region" description="Helical" evidence="7">
    <location>
        <begin position="226"/>
        <end position="244"/>
    </location>
</feature>
<dbReference type="InterPro" id="IPR035906">
    <property type="entry name" value="MetI-like_sf"/>
</dbReference>
<dbReference type="InterPro" id="IPR000515">
    <property type="entry name" value="MetI-like"/>
</dbReference>
<evidence type="ECO:0000256" key="5">
    <source>
        <dbReference type="ARBA" id="ARBA00022989"/>
    </source>
</evidence>
<keyword evidence="4 7" id="KW-0812">Transmembrane</keyword>
<accession>A0A6J4V777</accession>
<reference evidence="9" key="1">
    <citation type="submission" date="2020-02" db="EMBL/GenBank/DDBJ databases">
        <authorList>
            <person name="Meier V. D."/>
        </authorList>
    </citation>
    <scope>NUCLEOTIDE SEQUENCE</scope>
    <source>
        <strain evidence="9">AVDCRST_MAG70</strain>
    </source>
</reference>
<dbReference type="PANTHER" id="PTHR43005:SF1">
    <property type="entry name" value="SPERMIDINE_PUTRESCINE TRANSPORT SYSTEM PERMEASE PROTEIN"/>
    <property type="match status" value="1"/>
</dbReference>
<feature type="transmembrane region" description="Helical" evidence="7">
    <location>
        <begin position="282"/>
        <end position="304"/>
    </location>
</feature>
<feature type="transmembrane region" description="Helical" evidence="7">
    <location>
        <begin position="31"/>
        <end position="50"/>
    </location>
</feature>
<gene>
    <name evidence="9" type="ORF">AVDCRST_MAG70-2338</name>
</gene>
<feature type="domain" description="ABC transmembrane type-1" evidence="8">
    <location>
        <begin position="88"/>
        <end position="303"/>
    </location>
</feature>
<keyword evidence="2 7" id="KW-0813">Transport</keyword>
<dbReference type="EMBL" id="CADCWH010000374">
    <property type="protein sequence ID" value="CAA9569217.1"/>
    <property type="molecule type" value="Genomic_DNA"/>
</dbReference>
<evidence type="ECO:0000259" key="8">
    <source>
        <dbReference type="PROSITE" id="PS50928"/>
    </source>
</evidence>
<proteinExistence type="inferred from homology"/>
<keyword evidence="3" id="KW-1003">Cell membrane</keyword>
<dbReference type="PANTHER" id="PTHR43005">
    <property type="entry name" value="BLR7065 PROTEIN"/>
    <property type="match status" value="1"/>
</dbReference>
<dbReference type="PROSITE" id="PS50928">
    <property type="entry name" value="ABC_TM1"/>
    <property type="match status" value="1"/>
</dbReference>
<name>A0A6J4V777_9BACT</name>
<protein>
    <recommendedName>
        <fullName evidence="8">ABC transmembrane type-1 domain-containing protein</fullName>
    </recommendedName>
</protein>